<dbReference type="InterPro" id="IPR001086">
    <property type="entry name" value="Preph_deHydtase"/>
</dbReference>
<dbReference type="Gene3D" id="3.40.190.10">
    <property type="entry name" value="Periplasmic binding protein-like II"/>
    <property type="match status" value="2"/>
</dbReference>
<gene>
    <name evidence="9 12" type="primary">pheA</name>
    <name evidence="12" type="ORF">LRS13_03945</name>
</gene>
<dbReference type="PROSITE" id="PS51171">
    <property type="entry name" value="PREPHENATE_DEHYDR_3"/>
    <property type="match status" value="1"/>
</dbReference>
<evidence type="ECO:0000256" key="6">
    <source>
        <dbReference type="ARBA" id="ARBA00023222"/>
    </source>
</evidence>
<evidence type="ECO:0000313" key="13">
    <source>
        <dbReference type="Proteomes" id="UP001058860"/>
    </source>
</evidence>
<dbReference type="CDD" id="cd13633">
    <property type="entry name" value="PBP2_Sa-PDT_like"/>
    <property type="match status" value="1"/>
</dbReference>
<evidence type="ECO:0000256" key="4">
    <source>
        <dbReference type="ARBA" id="ARBA00022605"/>
    </source>
</evidence>
<evidence type="ECO:0000256" key="9">
    <source>
        <dbReference type="RuleBase" id="RU361254"/>
    </source>
</evidence>
<keyword evidence="13" id="KW-1185">Reference proteome</keyword>
<feature type="domain" description="Prephenate dehydratase" evidence="10">
    <location>
        <begin position="2"/>
        <end position="181"/>
    </location>
</feature>
<organism evidence="12 13">
    <name type="scientific">Svornostia abyssi</name>
    <dbReference type="NCBI Taxonomy" id="2898438"/>
    <lineage>
        <taxon>Bacteria</taxon>
        <taxon>Bacillati</taxon>
        <taxon>Actinomycetota</taxon>
        <taxon>Thermoleophilia</taxon>
        <taxon>Solirubrobacterales</taxon>
        <taxon>Baekduiaceae</taxon>
        <taxon>Svornostia</taxon>
    </lineage>
</organism>
<keyword evidence="5 9" id="KW-0057">Aromatic amino acid biosynthesis</keyword>
<protein>
    <recommendedName>
        <fullName evidence="3 9">Prephenate dehydratase</fullName>
        <shortName evidence="9">PDT</shortName>
        <ecNumber evidence="2 9">4.2.1.51</ecNumber>
    </recommendedName>
</protein>
<proteinExistence type="predicted"/>
<dbReference type="EMBL" id="CP088295">
    <property type="protein sequence ID" value="UUY04691.1"/>
    <property type="molecule type" value="Genomic_DNA"/>
</dbReference>
<dbReference type="InterPro" id="IPR045865">
    <property type="entry name" value="ACT-like_dom_sf"/>
</dbReference>
<dbReference type="Proteomes" id="UP001058860">
    <property type="component" value="Chromosome"/>
</dbReference>
<comment type="pathway">
    <text evidence="1 9">Amino-acid biosynthesis; L-phenylalanine biosynthesis; phenylpyruvate from prephenate: step 1/1.</text>
</comment>
<evidence type="ECO:0000259" key="10">
    <source>
        <dbReference type="PROSITE" id="PS51171"/>
    </source>
</evidence>
<dbReference type="GO" id="GO:0004664">
    <property type="term" value="F:prephenate dehydratase activity"/>
    <property type="evidence" value="ECO:0007669"/>
    <property type="project" value="UniProtKB-EC"/>
</dbReference>
<dbReference type="PANTHER" id="PTHR21022">
    <property type="entry name" value="PREPHENATE DEHYDRATASE P PROTEIN"/>
    <property type="match status" value="1"/>
</dbReference>
<dbReference type="Gene3D" id="3.30.70.260">
    <property type="match status" value="1"/>
</dbReference>
<feature type="domain" description="ACT" evidence="11">
    <location>
        <begin position="195"/>
        <end position="272"/>
    </location>
</feature>
<accession>A0ABY5PJ97</accession>
<keyword evidence="6 9" id="KW-0584">Phenylalanine biosynthesis</keyword>
<keyword evidence="7 9" id="KW-0456">Lyase</keyword>
<dbReference type="SUPFAM" id="SSF55021">
    <property type="entry name" value="ACT-like"/>
    <property type="match status" value="1"/>
</dbReference>
<dbReference type="RefSeq" id="WP_353865169.1">
    <property type="nucleotide sequence ID" value="NZ_CP088295.1"/>
</dbReference>
<dbReference type="InterPro" id="IPR002912">
    <property type="entry name" value="ACT_dom"/>
</dbReference>
<evidence type="ECO:0000259" key="11">
    <source>
        <dbReference type="PROSITE" id="PS51671"/>
    </source>
</evidence>
<dbReference type="PROSITE" id="PS00858">
    <property type="entry name" value="PREPHENATE_DEHYDR_2"/>
    <property type="match status" value="1"/>
</dbReference>
<keyword evidence="4 9" id="KW-0028">Amino-acid biosynthesis</keyword>
<name>A0ABY5PJ97_9ACTN</name>
<evidence type="ECO:0000256" key="7">
    <source>
        <dbReference type="ARBA" id="ARBA00023239"/>
    </source>
</evidence>
<dbReference type="EC" id="4.2.1.51" evidence="2 9"/>
<evidence type="ECO:0000256" key="3">
    <source>
        <dbReference type="ARBA" id="ARBA00021872"/>
    </source>
</evidence>
<evidence type="ECO:0000256" key="1">
    <source>
        <dbReference type="ARBA" id="ARBA00004741"/>
    </source>
</evidence>
<evidence type="ECO:0000256" key="2">
    <source>
        <dbReference type="ARBA" id="ARBA00013147"/>
    </source>
</evidence>
<dbReference type="Pfam" id="PF00800">
    <property type="entry name" value="PDT"/>
    <property type="match status" value="1"/>
</dbReference>
<evidence type="ECO:0000313" key="12">
    <source>
        <dbReference type="EMBL" id="UUY04691.1"/>
    </source>
</evidence>
<dbReference type="SUPFAM" id="SSF53850">
    <property type="entry name" value="Periplasmic binding protein-like II"/>
    <property type="match status" value="1"/>
</dbReference>
<dbReference type="CDD" id="cd04905">
    <property type="entry name" value="ACT_CM-PDT"/>
    <property type="match status" value="1"/>
</dbReference>
<evidence type="ECO:0000256" key="8">
    <source>
        <dbReference type="ARBA" id="ARBA00047848"/>
    </source>
</evidence>
<comment type="catalytic activity">
    <reaction evidence="8 9">
        <text>prephenate + H(+) = 3-phenylpyruvate + CO2 + H2O</text>
        <dbReference type="Rhea" id="RHEA:21648"/>
        <dbReference type="ChEBI" id="CHEBI:15377"/>
        <dbReference type="ChEBI" id="CHEBI:15378"/>
        <dbReference type="ChEBI" id="CHEBI:16526"/>
        <dbReference type="ChEBI" id="CHEBI:18005"/>
        <dbReference type="ChEBI" id="CHEBI:29934"/>
        <dbReference type="EC" id="4.2.1.51"/>
    </reaction>
</comment>
<dbReference type="InterPro" id="IPR018528">
    <property type="entry name" value="Preph_deHydtase_CS"/>
</dbReference>
<dbReference type="NCBIfam" id="NF008865">
    <property type="entry name" value="PRK11898.1"/>
    <property type="match status" value="1"/>
</dbReference>
<evidence type="ECO:0000256" key="5">
    <source>
        <dbReference type="ARBA" id="ARBA00023141"/>
    </source>
</evidence>
<dbReference type="PANTHER" id="PTHR21022:SF19">
    <property type="entry name" value="PREPHENATE DEHYDRATASE-RELATED"/>
    <property type="match status" value="1"/>
</dbReference>
<sequence length="273" mass="28715">MRVAYLGPAGTFSEEAARAADRAAGAELMPETTIADAIEAVALGHADEAIVPIENSIEGSVAQTLDTLADRSDVTIVAEQVLPVSHFLVAARDLAEREIERVVSHPQPLGQCAHWLRAHTPAAELVAASSTADAVREVAASDAPWAAIGTRRAAELYGGTVLAEGIEDEAGNATRFVWVAPAGADVGSPAKTSIVFWGAGDDTPGWLVRCLSEFAFRGVNLTKIESRPLRGRLGHYRFFVDLDLGLDAPDAAEAVAALRGHCEGVRVLGTYPT</sequence>
<reference evidence="13" key="1">
    <citation type="submission" date="2021-11" db="EMBL/GenBank/DDBJ databases">
        <title>Cultivation dependent microbiological survey of springs from the worlds oldest radium mine currently devoted to the extraction of radon-saturated water.</title>
        <authorList>
            <person name="Kapinusova G."/>
            <person name="Smrhova T."/>
            <person name="Strejcek M."/>
            <person name="Suman J."/>
            <person name="Jani K."/>
            <person name="Pajer P."/>
            <person name="Uhlik O."/>
        </authorList>
    </citation>
    <scope>NUCLEOTIDE SEQUENCE [LARGE SCALE GENOMIC DNA]</scope>
    <source>
        <strain evidence="13">J379</strain>
    </source>
</reference>
<dbReference type="PROSITE" id="PS51671">
    <property type="entry name" value="ACT"/>
    <property type="match status" value="1"/>
</dbReference>